<dbReference type="RefSeq" id="WP_066600792.1">
    <property type="nucleotide sequence ID" value="NZ_CP016284.1"/>
</dbReference>
<evidence type="ECO:0000259" key="1">
    <source>
        <dbReference type="Pfam" id="PF25355"/>
    </source>
</evidence>
<proteinExistence type="predicted"/>
<keyword evidence="3" id="KW-1185">Reference proteome</keyword>
<feature type="domain" description="DUF7882" evidence="1">
    <location>
        <begin position="1"/>
        <end position="94"/>
    </location>
</feature>
<sequence length="107" mass="11839">MGTFTYNSALHITINDTDLAHLEAVIGVKFRAQESFYFDWTGTANDATNRTTVWLNPHISVSYRYLSTARPVLNPDRVTKMLLEADTPAGLHLVLPPAPQPDLITAA</sequence>
<geneLocation type="plasmid" evidence="3">
    <name>pp27867_2</name>
</geneLocation>
<dbReference type="Proteomes" id="UP000092582">
    <property type="component" value="Plasmid pP27867_2"/>
</dbReference>
<gene>
    <name evidence="2" type="ORF">PA27867_4008</name>
</gene>
<dbReference type="EMBL" id="CP016284">
    <property type="protein sequence ID" value="ANP74914.1"/>
    <property type="molecule type" value="Genomic_DNA"/>
</dbReference>
<evidence type="ECO:0000313" key="2">
    <source>
        <dbReference type="EMBL" id="ANP74914.1"/>
    </source>
</evidence>
<dbReference type="AlphaFoldDB" id="A0A1B1BQP8"/>
<dbReference type="Pfam" id="PF25355">
    <property type="entry name" value="DUF7882"/>
    <property type="match status" value="1"/>
</dbReference>
<evidence type="ECO:0000313" key="3">
    <source>
        <dbReference type="Proteomes" id="UP000092582"/>
    </source>
</evidence>
<organism evidence="2 3">
    <name type="scientific">Cryobacterium arcticum</name>
    <dbReference type="NCBI Taxonomy" id="670052"/>
    <lineage>
        <taxon>Bacteria</taxon>
        <taxon>Bacillati</taxon>
        <taxon>Actinomycetota</taxon>
        <taxon>Actinomycetes</taxon>
        <taxon>Micrococcales</taxon>
        <taxon>Microbacteriaceae</taxon>
        <taxon>Cryobacterium</taxon>
    </lineage>
</organism>
<dbReference type="InterPro" id="IPR057204">
    <property type="entry name" value="DUF7882"/>
</dbReference>
<protein>
    <submittedName>
        <fullName evidence="2">ATP-dependent DNA ligase</fullName>
    </submittedName>
</protein>
<dbReference type="GO" id="GO:0016874">
    <property type="term" value="F:ligase activity"/>
    <property type="evidence" value="ECO:0007669"/>
    <property type="project" value="UniProtKB-KW"/>
</dbReference>
<dbReference type="KEGG" id="cart:PA27867_4008"/>
<name>A0A1B1BQP8_9MICO</name>
<accession>A0A1B1BQP8</accession>
<keyword evidence="2" id="KW-0614">Plasmid</keyword>
<keyword evidence="2" id="KW-0436">Ligase</keyword>
<reference evidence="2 3" key="1">
    <citation type="submission" date="2016-06" db="EMBL/GenBank/DDBJ databases">
        <title>Genome sequencing of Cryobacterium arcticum PAMC 27867.</title>
        <authorList>
            <person name="Lee J."/>
            <person name="Kim O.-S."/>
        </authorList>
    </citation>
    <scope>NUCLEOTIDE SEQUENCE [LARGE SCALE GENOMIC DNA]</scope>
    <source>
        <strain evidence="2 3">PAMC 27867</strain>
        <plasmid evidence="3">pp27867_2</plasmid>
    </source>
</reference>